<dbReference type="AlphaFoldDB" id="A0AAU9YPU5"/>
<dbReference type="Proteomes" id="UP001152836">
    <property type="component" value="Unassembled WGS sequence"/>
</dbReference>
<name>A0AAU9YPU5_PHORO</name>
<accession>A0AAU9YPU5</accession>
<sequence>MPLNQRMDTENVVHLYNGILFSRKKNEVLKFKGKWMELEETILSELPWEGHRQTSMELLLGRCDMMRNFSQENNTMSPQISSWLQYMGYQRKKKQKQQQQKKKKKTKKETCWKNLQYFWWQMSKK</sequence>
<dbReference type="EMBL" id="CALSGD010000265">
    <property type="protein sequence ID" value="CAH6777362.1"/>
    <property type="molecule type" value="Genomic_DNA"/>
</dbReference>
<keyword evidence="2" id="KW-1185">Reference proteome</keyword>
<evidence type="ECO:0000313" key="2">
    <source>
        <dbReference type="Proteomes" id="UP001152836"/>
    </source>
</evidence>
<organism evidence="1 2">
    <name type="scientific">Phodopus roborovskii</name>
    <name type="common">Roborovski's desert hamster</name>
    <name type="synonym">Cricetulus roborovskii</name>
    <dbReference type="NCBI Taxonomy" id="109678"/>
    <lineage>
        <taxon>Eukaryota</taxon>
        <taxon>Metazoa</taxon>
        <taxon>Chordata</taxon>
        <taxon>Craniata</taxon>
        <taxon>Vertebrata</taxon>
        <taxon>Euteleostomi</taxon>
        <taxon>Mammalia</taxon>
        <taxon>Eutheria</taxon>
        <taxon>Euarchontoglires</taxon>
        <taxon>Glires</taxon>
        <taxon>Rodentia</taxon>
        <taxon>Myomorpha</taxon>
        <taxon>Muroidea</taxon>
        <taxon>Cricetidae</taxon>
        <taxon>Cricetinae</taxon>
        <taxon>Phodopus</taxon>
    </lineage>
</organism>
<evidence type="ECO:0000313" key="1">
    <source>
        <dbReference type="EMBL" id="CAH6777362.1"/>
    </source>
</evidence>
<gene>
    <name evidence="1" type="primary">AC096201.1</name>
    <name evidence="1" type="ORF">PHOROB_LOCUS1296</name>
</gene>
<reference evidence="1" key="1">
    <citation type="submission" date="2022-06" db="EMBL/GenBank/DDBJ databases">
        <authorList>
            <person name="Andreotti S."/>
            <person name="Wyler E."/>
        </authorList>
    </citation>
    <scope>NUCLEOTIDE SEQUENCE</scope>
</reference>
<comment type="caution">
    <text evidence="1">The sequence shown here is derived from an EMBL/GenBank/DDBJ whole genome shotgun (WGS) entry which is preliminary data.</text>
</comment>
<proteinExistence type="predicted"/>
<protein>
    <submittedName>
        <fullName evidence="1">AC096201.1 protein</fullName>
    </submittedName>
</protein>